<accession>A0A2C9WQI6</accession>
<name>A0A2C9WQI6_MANES</name>
<dbReference type="AlphaFoldDB" id="A0A2C9WQI6"/>
<reference evidence="1" key="1">
    <citation type="submission" date="2016-02" db="EMBL/GenBank/DDBJ databases">
        <title>WGS assembly of Manihot esculenta.</title>
        <authorList>
            <person name="Bredeson J.V."/>
            <person name="Prochnik S.E."/>
            <person name="Lyons J.B."/>
            <person name="Schmutz J."/>
            <person name="Grimwood J."/>
            <person name="Vrebalov J."/>
            <person name="Bart R.S."/>
            <person name="Amuge T."/>
            <person name="Ferguson M.E."/>
            <person name="Green R."/>
            <person name="Putnam N."/>
            <person name="Stites J."/>
            <person name="Rounsley S."/>
            <person name="Rokhsar D.S."/>
        </authorList>
    </citation>
    <scope>NUCLEOTIDE SEQUENCE [LARGE SCALE GENOMIC DNA]</scope>
    <source>
        <tissue evidence="1">Leaf</tissue>
    </source>
</reference>
<gene>
    <name evidence="1" type="ORF">MANES_01G223100</name>
</gene>
<dbReference type="EMBL" id="CM004387">
    <property type="protein sequence ID" value="OAY61868.1"/>
    <property type="molecule type" value="Genomic_DNA"/>
</dbReference>
<protein>
    <submittedName>
        <fullName evidence="1">Uncharacterized protein</fullName>
    </submittedName>
</protein>
<sequence length="40" mass="4247">MSAVSFSISCNSCGSPLYCSSFISLSLNQCKPFIVDCGCF</sequence>
<organism evidence="1">
    <name type="scientific">Manihot esculenta</name>
    <name type="common">Cassava</name>
    <name type="synonym">Jatropha manihot</name>
    <dbReference type="NCBI Taxonomy" id="3983"/>
    <lineage>
        <taxon>Eukaryota</taxon>
        <taxon>Viridiplantae</taxon>
        <taxon>Streptophyta</taxon>
        <taxon>Embryophyta</taxon>
        <taxon>Tracheophyta</taxon>
        <taxon>Spermatophyta</taxon>
        <taxon>Magnoliopsida</taxon>
        <taxon>eudicotyledons</taxon>
        <taxon>Gunneridae</taxon>
        <taxon>Pentapetalae</taxon>
        <taxon>rosids</taxon>
        <taxon>fabids</taxon>
        <taxon>Malpighiales</taxon>
        <taxon>Euphorbiaceae</taxon>
        <taxon>Crotonoideae</taxon>
        <taxon>Manihoteae</taxon>
        <taxon>Manihot</taxon>
    </lineage>
</organism>
<evidence type="ECO:0000313" key="1">
    <source>
        <dbReference type="EMBL" id="OAY61868.1"/>
    </source>
</evidence>
<proteinExistence type="predicted"/>